<protein>
    <submittedName>
        <fullName evidence="2">Uncharacterized conserved protein YqgV, UPF0045/DUF77 family</fullName>
    </submittedName>
</protein>
<evidence type="ECO:0000313" key="3">
    <source>
        <dbReference type="Proteomes" id="UP000234525"/>
    </source>
</evidence>
<sequence>MGLPTVPQQSERGTVIVLAFSVAPSGTGCEDGPVHDAVAAAANVVRDSGSPNTTSSLFAETEGARDEGVGMVKRATEAVEPFSSRISLVSKVDVRPGCGGEPVAKVERFEHKIEVRRG</sequence>
<evidence type="ECO:0000259" key="1">
    <source>
        <dbReference type="Pfam" id="PF01910"/>
    </source>
</evidence>
<dbReference type="Gene3D" id="3.30.70.930">
    <property type="match status" value="1"/>
</dbReference>
<gene>
    <name evidence="2" type="ORF">BAUR9175_02973</name>
</gene>
<comment type="caution">
    <text evidence="2">The sequence shown here is derived from an EMBL/GenBank/DDBJ whole genome shotgun (WGS) entry which is preliminary data.</text>
</comment>
<accession>A0A2H1JZP7</accession>
<proteinExistence type="predicted"/>
<organism evidence="2 3">
    <name type="scientific">Brevibacterium aurantiacum</name>
    <dbReference type="NCBI Taxonomy" id="273384"/>
    <lineage>
        <taxon>Bacteria</taxon>
        <taxon>Bacillati</taxon>
        <taxon>Actinomycetota</taxon>
        <taxon>Actinomycetes</taxon>
        <taxon>Micrococcales</taxon>
        <taxon>Brevibacteriaceae</taxon>
        <taxon>Brevibacterium</taxon>
    </lineage>
</organism>
<evidence type="ECO:0000313" key="2">
    <source>
        <dbReference type="EMBL" id="SMX92966.1"/>
    </source>
</evidence>
<reference evidence="2" key="1">
    <citation type="submission" date="2017-03" db="EMBL/GenBank/DDBJ databases">
        <authorList>
            <person name="Monnet C."/>
        </authorList>
    </citation>
    <scope>NUCLEOTIDE SEQUENCE [LARGE SCALE GENOMIC DNA]</scope>
    <source>
        <strain evidence="2">ATCC 9175</strain>
    </source>
</reference>
<dbReference type="EMBL" id="FXZB01000022">
    <property type="protein sequence ID" value="SMX92966.1"/>
    <property type="molecule type" value="Genomic_DNA"/>
</dbReference>
<feature type="domain" description="Thiamine-binding protein" evidence="1">
    <location>
        <begin position="19"/>
        <end position="109"/>
    </location>
</feature>
<dbReference type="InterPro" id="IPR002767">
    <property type="entry name" value="Thiamine_BP"/>
</dbReference>
<keyword evidence="3" id="KW-1185">Reference proteome</keyword>
<dbReference type="Pfam" id="PF01910">
    <property type="entry name" value="Thiamine_BP"/>
    <property type="match status" value="1"/>
</dbReference>
<dbReference type="SUPFAM" id="SSF89957">
    <property type="entry name" value="MTH1187/YkoF-like"/>
    <property type="match status" value="1"/>
</dbReference>
<name>A0A2H1JZP7_BREAU</name>
<dbReference type="AlphaFoldDB" id="A0A2H1JZP7"/>
<dbReference type="InterPro" id="IPR029756">
    <property type="entry name" value="MTH1187/YkoF-like"/>
</dbReference>
<dbReference type="RefSeq" id="WP_307722852.1">
    <property type="nucleotide sequence ID" value="NZ_BJME01000003.1"/>
</dbReference>
<dbReference type="Proteomes" id="UP000234525">
    <property type="component" value="Unassembled WGS sequence"/>
</dbReference>